<dbReference type="InterPro" id="IPR002220">
    <property type="entry name" value="DapA-like"/>
</dbReference>
<evidence type="ECO:0000313" key="1">
    <source>
        <dbReference type="EMBL" id="THY71393.1"/>
    </source>
</evidence>
<name>A0A4S9V0W2_AURPU</name>
<sequence>MPVANVKLGHAGEGTFLTQDEQESVIRAFVRSVDDRIPIIAGITGEGTEVATLEAKRAKDAGAKAGLL</sequence>
<dbReference type="GO" id="GO:0016829">
    <property type="term" value="F:lyase activity"/>
    <property type="evidence" value="ECO:0007669"/>
    <property type="project" value="InterPro"/>
</dbReference>
<dbReference type="Pfam" id="PF00701">
    <property type="entry name" value="DHDPS"/>
    <property type="match status" value="1"/>
</dbReference>
<dbReference type="AlphaFoldDB" id="A0A4S9V0W2"/>
<reference evidence="1 2" key="1">
    <citation type="submission" date="2018-10" db="EMBL/GenBank/DDBJ databases">
        <title>Fifty Aureobasidium pullulans genomes reveal a recombining polyextremotolerant generalist.</title>
        <authorList>
            <person name="Gostincar C."/>
            <person name="Turk M."/>
            <person name="Zajc J."/>
            <person name="Gunde-Cimerman N."/>
        </authorList>
    </citation>
    <scope>NUCLEOTIDE SEQUENCE [LARGE SCALE GENOMIC DNA]</scope>
    <source>
        <strain evidence="1 2">EXF-4256</strain>
    </source>
</reference>
<accession>A0A4S9V0W2</accession>
<dbReference type="Proteomes" id="UP000305064">
    <property type="component" value="Unassembled WGS sequence"/>
</dbReference>
<dbReference type="Gene3D" id="3.20.20.70">
    <property type="entry name" value="Aldolase class I"/>
    <property type="match status" value="1"/>
</dbReference>
<evidence type="ECO:0000313" key="2">
    <source>
        <dbReference type="Proteomes" id="UP000305064"/>
    </source>
</evidence>
<dbReference type="SUPFAM" id="SSF51569">
    <property type="entry name" value="Aldolase"/>
    <property type="match status" value="1"/>
</dbReference>
<proteinExistence type="predicted"/>
<gene>
    <name evidence="1" type="ORF">D6C94_07718</name>
</gene>
<evidence type="ECO:0008006" key="3">
    <source>
        <dbReference type="Google" id="ProtNLM"/>
    </source>
</evidence>
<dbReference type="InterPro" id="IPR013785">
    <property type="entry name" value="Aldolase_TIM"/>
</dbReference>
<dbReference type="EMBL" id="QZBJ01000059">
    <property type="protein sequence ID" value="THY71393.1"/>
    <property type="molecule type" value="Genomic_DNA"/>
</dbReference>
<comment type="caution">
    <text evidence="1">The sequence shown here is derived from an EMBL/GenBank/DDBJ whole genome shotgun (WGS) entry which is preliminary data.</text>
</comment>
<organism evidence="1 2">
    <name type="scientific">Aureobasidium pullulans</name>
    <name type="common">Black yeast</name>
    <name type="synonym">Pullularia pullulans</name>
    <dbReference type="NCBI Taxonomy" id="5580"/>
    <lineage>
        <taxon>Eukaryota</taxon>
        <taxon>Fungi</taxon>
        <taxon>Dikarya</taxon>
        <taxon>Ascomycota</taxon>
        <taxon>Pezizomycotina</taxon>
        <taxon>Dothideomycetes</taxon>
        <taxon>Dothideomycetidae</taxon>
        <taxon>Dothideales</taxon>
        <taxon>Saccotheciaceae</taxon>
        <taxon>Aureobasidium</taxon>
    </lineage>
</organism>
<protein>
    <recommendedName>
        <fullName evidence="3">Dihydrodipicolinate synthase</fullName>
    </recommendedName>
</protein>
<dbReference type="OrthoDB" id="191315at2759"/>